<feature type="non-terminal residue" evidence="1">
    <location>
        <position position="1"/>
    </location>
</feature>
<name>X1V5D3_9ZZZZ</name>
<dbReference type="AlphaFoldDB" id="X1V5D3"/>
<sequence>LYKITRKDKNSLICLIKLKNSFYDIQISITPIEEYLGKESDFKKRVTT</sequence>
<protein>
    <submittedName>
        <fullName evidence="1">Uncharacterized protein</fullName>
    </submittedName>
</protein>
<proteinExistence type="predicted"/>
<organism evidence="1">
    <name type="scientific">marine sediment metagenome</name>
    <dbReference type="NCBI Taxonomy" id="412755"/>
    <lineage>
        <taxon>unclassified sequences</taxon>
        <taxon>metagenomes</taxon>
        <taxon>ecological metagenomes</taxon>
    </lineage>
</organism>
<reference evidence="1" key="1">
    <citation type="journal article" date="2014" name="Front. Microbiol.">
        <title>High frequency of phylogenetically diverse reductive dehalogenase-homologous genes in deep subseafloor sedimentary metagenomes.</title>
        <authorList>
            <person name="Kawai M."/>
            <person name="Futagami T."/>
            <person name="Toyoda A."/>
            <person name="Takaki Y."/>
            <person name="Nishi S."/>
            <person name="Hori S."/>
            <person name="Arai W."/>
            <person name="Tsubouchi T."/>
            <person name="Morono Y."/>
            <person name="Uchiyama I."/>
            <person name="Ito T."/>
            <person name="Fujiyama A."/>
            <person name="Inagaki F."/>
            <person name="Takami H."/>
        </authorList>
    </citation>
    <scope>NUCLEOTIDE SEQUENCE</scope>
    <source>
        <strain evidence="1">Expedition CK06-06</strain>
    </source>
</reference>
<evidence type="ECO:0000313" key="1">
    <source>
        <dbReference type="EMBL" id="GAJ24983.1"/>
    </source>
</evidence>
<comment type="caution">
    <text evidence="1">The sequence shown here is derived from an EMBL/GenBank/DDBJ whole genome shotgun (WGS) entry which is preliminary data.</text>
</comment>
<accession>X1V5D3</accession>
<dbReference type="EMBL" id="BARW01037583">
    <property type="protein sequence ID" value="GAJ24983.1"/>
    <property type="molecule type" value="Genomic_DNA"/>
</dbReference>
<gene>
    <name evidence="1" type="ORF">S12H4_57977</name>
</gene>